<dbReference type="SUPFAM" id="SSF55821">
    <property type="entry name" value="YrdC/RibB"/>
    <property type="match status" value="1"/>
</dbReference>
<dbReference type="GO" id="GO:0005737">
    <property type="term" value="C:cytoplasm"/>
    <property type="evidence" value="ECO:0007669"/>
    <property type="project" value="UniProtKB-SubCell"/>
</dbReference>
<accession>A0A420WIJ1</accession>
<keyword evidence="4" id="KW-0963">Cytoplasm</keyword>
<dbReference type="NCBIfam" id="TIGR00057">
    <property type="entry name" value="L-threonylcarbamoyladenylate synthase"/>
    <property type="match status" value="1"/>
</dbReference>
<name>A0A420WIJ1_9PROT</name>
<evidence type="ECO:0000313" key="14">
    <source>
        <dbReference type="Proteomes" id="UP000282211"/>
    </source>
</evidence>
<reference evidence="13 14" key="1">
    <citation type="submission" date="2018-10" db="EMBL/GenBank/DDBJ databases">
        <title>Genomic Encyclopedia of Type Strains, Phase IV (KMG-IV): sequencing the most valuable type-strain genomes for metagenomic binning, comparative biology and taxonomic classification.</title>
        <authorList>
            <person name="Goeker M."/>
        </authorList>
    </citation>
    <scope>NUCLEOTIDE SEQUENCE [LARGE SCALE GENOMIC DNA]</scope>
    <source>
        <strain evidence="13 14">DSM 22008</strain>
    </source>
</reference>
<gene>
    <name evidence="13" type="ORF">DES40_0146</name>
</gene>
<dbReference type="PANTHER" id="PTHR17490:SF16">
    <property type="entry name" value="THREONYLCARBAMOYL-AMP SYNTHASE"/>
    <property type="match status" value="1"/>
</dbReference>
<dbReference type="GO" id="GO:0000049">
    <property type="term" value="F:tRNA binding"/>
    <property type="evidence" value="ECO:0007669"/>
    <property type="project" value="TreeGrafter"/>
</dbReference>
<dbReference type="Proteomes" id="UP000282211">
    <property type="component" value="Unassembled WGS sequence"/>
</dbReference>
<comment type="caution">
    <text evidence="13">The sequence shown here is derived from an EMBL/GenBank/DDBJ whole genome shotgun (WGS) entry which is preliminary data.</text>
</comment>
<evidence type="ECO:0000256" key="10">
    <source>
        <dbReference type="ARBA" id="ARBA00029774"/>
    </source>
</evidence>
<comment type="similarity">
    <text evidence="2">Belongs to the SUA5 family.</text>
</comment>
<evidence type="ECO:0000256" key="1">
    <source>
        <dbReference type="ARBA" id="ARBA00004496"/>
    </source>
</evidence>
<dbReference type="OrthoDB" id="9814580at2"/>
<keyword evidence="7" id="KW-0548">Nucleotidyltransferase</keyword>
<evidence type="ECO:0000256" key="4">
    <source>
        <dbReference type="ARBA" id="ARBA00022490"/>
    </source>
</evidence>
<dbReference type="EC" id="2.7.7.87" evidence="3"/>
<keyword evidence="6" id="KW-0819">tRNA processing</keyword>
<dbReference type="EMBL" id="RBII01000001">
    <property type="protein sequence ID" value="RKQ70844.1"/>
    <property type="molecule type" value="Genomic_DNA"/>
</dbReference>
<dbReference type="GO" id="GO:0005524">
    <property type="term" value="F:ATP binding"/>
    <property type="evidence" value="ECO:0007669"/>
    <property type="project" value="UniProtKB-KW"/>
</dbReference>
<proteinExistence type="inferred from homology"/>
<sequence length="209" mass="22864">MGTPREVLKVLHYDGIVILPTETVYGLAARADRPNAVRRIYDIKGRDFDKPLALCVSSLDIAKQYGDFSRIAQNMAKKFWPGPLTLVVPAATPTFFNQLAPQMYAKNSKGEPTIAIRCPDVEWRTRIQNRGLEYPVALTSANRSGGPDPISAKQASEAIGVDVDDIWYGPDCDAALPSTIVTLAEGSPKVLREGALPLKALKQWKVTSI</sequence>
<evidence type="ECO:0000256" key="9">
    <source>
        <dbReference type="ARBA" id="ARBA00022840"/>
    </source>
</evidence>
<evidence type="ECO:0000256" key="5">
    <source>
        <dbReference type="ARBA" id="ARBA00022679"/>
    </source>
</evidence>
<dbReference type="AlphaFoldDB" id="A0A420WIJ1"/>
<evidence type="ECO:0000256" key="8">
    <source>
        <dbReference type="ARBA" id="ARBA00022741"/>
    </source>
</evidence>
<dbReference type="GO" id="GO:0008033">
    <property type="term" value="P:tRNA processing"/>
    <property type="evidence" value="ECO:0007669"/>
    <property type="project" value="UniProtKB-KW"/>
</dbReference>
<evidence type="ECO:0000256" key="7">
    <source>
        <dbReference type="ARBA" id="ARBA00022695"/>
    </source>
</evidence>
<dbReference type="InterPro" id="IPR017945">
    <property type="entry name" value="DHBP_synth_RibB-like_a/b_dom"/>
</dbReference>
<evidence type="ECO:0000256" key="2">
    <source>
        <dbReference type="ARBA" id="ARBA00007663"/>
    </source>
</evidence>
<dbReference type="InParanoid" id="A0A420WIJ1"/>
<dbReference type="FunCoup" id="A0A420WIJ1">
    <property type="interactions" value="281"/>
</dbReference>
<keyword evidence="8" id="KW-0547">Nucleotide-binding</keyword>
<evidence type="ECO:0000313" key="13">
    <source>
        <dbReference type="EMBL" id="RKQ70844.1"/>
    </source>
</evidence>
<protein>
    <recommendedName>
        <fullName evidence="10">L-threonylcarbamoyladenylate synthase</fullName>
        <ecNumber evidence="3">2.7.7.87</ecNumber>
    </recommendedName>
    <alternativeName>
        <fullName evidence="10">L-threonylcarbamoyladenylate synthase</fullName>
    </alternativeName>
</protein>
<dbReference type="Pfam" id="PF01300">
    <property type="entry name" value="Sua5_yciO_yrdC"/>
    <property type="match status" value="1"/>
</dbReference>
<feature type="domain" description="YrdC-like" evidence="12">
    <location>
        <begin position="1"/>
        <end position="196"/>
    </location>
</feature>
<dbReference type="PROSITE" id="PS51163">
    <property type="entry name" value="YRDC"/>
    <property type="match status" value="1"/>
</dbReference>
<comment type="catalytic activity">
    <reaction evidence="11">
        <text>L-threonine + hydrogencarbonate + ATP = L-threonylcarbamoyladenylate + diphosphate + H2O</text>
        <dbReference type="Rhea" id="RHEA:36407"/>
        <dbReference type="ChEBI" id="CHEBI:15377"/>
        <dbReference type="ChEBI" id="CHEBI:17544"/>
        <dbReference type="ChEBI" id="CHEBI:30616"/>
        <dbReference type="ChEBI" id="CHEBI:33019"/>
        <dbReference type="ChEBI" id="CHEBI:57926"/>
        <dbReference type="ChEBI" id="CHEBI:73682"/>
        <dbReference type="EC" id="2.7.7.87"/>
    </reaction>
</comment>
<keyword evidence="9" id="KW-0067">ATP-binding</keyword>
<dbReference type="InterPro" id="IPR050156">
    <property type="entry name" value="TC-AMP_synthase_SUA5"/>
</dbReference>
<evidence type="ECO:0000256" key="3">
    <source>
        <dbReference type="ARBA" id="ARBA00012584"/>
    </source>
</evidence>
<keyword evidence="5" id="KW-0808">Transferase</keyword>
<keyword evidence="14" id="KW-1185">Reference proteome</keyword>
<dbReference type="RefSeq" id="WP_121098666.1">
    <property type="nucleotide sequence ID" value="NZ_RBII01000001.1"/>
</dbReference>
<dbReference type="GO" id="GO:0003725">
    <property type="term" value="F:double-stranded RNA binding"/>
    <property type="evidence" value="ECO:0007669"/>
    <property type="project" value="InterPro"/>
</dbReference>
<dbReference type="GO" id="GO:0006450">
    <property type="term" value="P:regulation of translational fidelity"/>
    <property type="evidence" value="ECO:0007669"/>
    <property type="project" value="TreeGrafter"/>
</dbReference>
<evidence type="ECO:0000256" key="6">
    <source>
        <dbReference type="ARBA" id="ARBA00022694"/>
    </source>
</evidence>
<dbReference type="Gene3D" id="3.90.870.10">
    <property type="entry name" value="DHBP synthase"/>
    <property type="match status" value="1"/>
</dbReference>
<comment type="subcellular location">
    <subcellularLocation>
        <location evidence="1">Cytoplasm</location>
    </subcellularLocation>
</comment>
<dbReference type="PANTHER" id="PTHR17490">
    <property type="entry name" value="SUA5"/>
    <property type="match status" value="1"/>
</dbReference>
<dbReference type="InterPro" id="IPR006070">
    <property type="entry name" value="Sua5-like_dom"/>
</dbReference>
<organism evidence="13 14">
    <name type="scientific">Litorimonas taeanensis</name>
    <dbReference type="NCBI Taxonomy" id="568099"/>
    <lineage>
        <taxon>Bacteria</taxon>
        <taxon>Pseudomonadati</taxon>
        <taxon>Pseudomonadota</taxon>
        <taxon>Alphaproteobacteria</taxon>
        <taxon>Maricaulales</taxon>
        <taxon>Robiginitomaculaceae</taxon>
    </lineage>
</organism>
<dbReference type="GO" id="GO:0061710">
    <property type="term" value="F:L-threonylcarbamoyladenylate synthase"/>
    <property type="evidence" value="ECO:0007669"/>
    <property type="project" value="UniProtKB-EC"/>
</dbReference>
<evidence type="ECO:0000256" key="11">
    <source>
        <dbReference type="ARBA" id="ARBA00048366"/>
    </source>
</evidence>
<evidence type="ECO:0000259" key="12">
    <source>
        <dbReference type="PROSITE" id="PS51163"/>
    </source>
</evidence>